<gene>
    <name evidence="5" type="ORF">E6H00_01145</name>
</gene>
<dbReference type="GO" id="GO:0042597">
    <property type="term" value="C:periplasmic space"/>
    <property type="evidence" value="ECO:0007669"/>
    <property type="project" value="UniProtKB-SubCell"/>
</dbReference>
<dbReference type="Proteomes" id="UP000318509">
    <property type="component" value="Unassembled WGS sequence"/>
</dbReference>
<dbReference type="PANTHER" id="PTHR30024">
    <property type="entry name" value="ALIPHATIC SULFONATES-BINDING PROTEIN-RELATED"/>
    <property type="match status" value="1"/>
</dbReference>
<dbReference type="Gene3D" id="3.40.190.10">
    <property type="entry name" value="Periplasmic binding protein-like II"/>
    <property type="match status" value="2"/>
</dbReference>
<protein>
    <submittedName>
        <fullName evidence="5">ABC transporter substrate-binding protein</fullName>
    </submittedName>
</protein>
<comment type="subcellular location">
    <subcellularLocation>
        <location evidence="1">Periplasm</location>
    </subcellularLocation>
</comment>
<dbReference type="SUPFAM" id="SSF53850">
    <property type="entry name" value="Periplasmic binding protein-like II"/>
    <property type="match status" value="1"/>
</dbReference>
<evidence type="ECO:0000256" key="2">
    <source>
        <dbReference type="ARBA" id="ARBA00010742"/>
    </source>
</evidence>
<dbReference type="Pfam" id="PF09084">
    <property type="entry name" value="NMT1"/>
    <property type="match status" value="1"/>
</dbReference>
<evidence type="ECO:0000259" key="4">
    <source>
        <dbReference type="Pfam" id="PF09084"/>
    </source>
</evidence>
<keyword evidence="3" id="KW-0732">Signal</keyword>
<dbReference type="AlphaFoldDB" id="A0A537KCN5"/>
<evidence type="ECO:0000313" key="6">
    <source>
        <dbReference type="Proteomes" id="UP000318509"/>
    </source>
</evidence>
<dbReference type="EMBL" id="VBAK01000023">
    <property type="protein sequence ID" value="TMI93529.1"/>
    <property type="molecule type" value="Genomic_DNA"/>
</dbReference>
<evidence type="ECO:0000256" key="3">
    <source>
        <dbReference type="ARBA" id="ARBA00022729"/>
    </source>
</evidence>
<name>A0A537KCN5_9BACT</name>
<evidence type="ECO:0000256" key="1">
    <source>
        <dbReference type="ARBA" id="ARBA00004418"/>
    </source>
</evidence>
<dbReference type="InterPro" id="IPR015168">
    <property type="entry name" value="SsuA/THI5"/>
</dbReference>
<organism evidence="5 6">
    <name type="scientific">Candidatus Segetimicrobium genomatis</name>
    <dbReference type="NCBI Taxonomy" id="2569760"/>
    <lineage>
        <taxon>Bacteria</taxon>
        <taxon>Bacillati</taxon>
        <taxon>Candidatus Sysuimicrobiota</taxon>
        <taxon>Candidatus Sysuimicrobiia</taxon>
        <taxon>Candidatus Sysuimicrobiales</taxon>
        <taxon>Candidatus Segetimicrobiaceae</taxon>
        <taxon>Candidatus Segetimicrobium</taxon>
    </lineage>
</organism>
<sequence>MLWVAVTGSQAVAWVTKEGGYFVRNGVDVDLVYLSGSPTAAAALVGGRVEFAQMAGPAVVAADAQGAHLVMVMGFVNQPLFVVMTVPDVQTPDQLKGKTVAVSKVGSSDDFMLREALAHWGLRPDADVKITGVGSVTAQIAAVEKGLVQGIVVDPPNDVLARQAGAHLLARVGDLGIPYQAAGLVTTREYIRSHADVIARVVRAMTEGVHRFKTDRPFSEEVMARYLKNADPVVVDAAYDALVDVFATVPAPTKAGLAEIVKEYVRAGQFKDPIDIGAMLDTSFVDHLAAGGFIKTLYAK</sequence>
<dbReference type="PANTHER" id="PTHR30024:SF47">
    <property type="entry name" value="TAURINE-BINDING PERIPLASMIC PROTEIN"/>
    <property type="match status" value="1"/>
</dbReference>
<comment type="similarity">
    <text evidence="2">Belongs to the bacterial solute-binding protein SsuA/TauA family.</text>
</comment>
<proteinExistence type="inferred from homology"/>
<evidence type="ECO:0000313" key="5">
    <source>
        <dbReference type="EMBL" id="TMI93529.1"/>
    </source>
</evidence>
<reference evidence="5 6" key="1">
    <citation type="journal article" date="2019" name="Nat. Microbiol.">
        <title>Mediterranean grassland soil C-N compound turnover is dependent on rainfall and depth, and is mediated by genomically divergent microorganisms.</title>
        <authorList>
            <person name="Diamond S."/>
            <person name="Andeer P.F."/>
            <person name="Li Z."/>
            <person name="Crits-Christoph A."/>
            <person name="Burstein D."/>
            <person name="Anantharaman K."/>
            <person name="Lane K.R."/>
            <person name="Thomas B.C."/>
            <person name="Pan C."/>
            <person name="Northen T.R."/>
            <person name="Banfield J.F."/>
        </authorList>
    </citation>
    <scope>NUCLEOTIDE SEQUENCE [LARGE SCALE GENOMIC DNA]</scope>
    <source>
        <strain evidence="5">NP_3</strain>
    </source>
</reference>
<accession>A0A537KCN5</accession>
<comment type="caution">
    <text evidence="5">The sequence shown here is derived from an EMBL/GenBank/DDBJ whole genome shotgun (WGS) entry which is preliminary data.</text>
</comment>
<feature type="domain" description="SsuA/THI5-like" evidence="4">
    <location>
        <begin position="14"/>
        <end position="210"/>
    </location>
</feature>